<feature type="compositionally biased region" description="Low complexity" evidence="1">
    <location>
        <begin position="164"/>
        <end position="184"/>
    </location>
</feature>
<evidence type="ECO:0000313" key="2">
    <source>
        <dbReference type="EMBL" id="KAK7331653.1"/>
    </source>
</evidence>
<comment type="caution">
    <text evidence="2">The sequence shown here is derived from an EMBL/GenBank/DDBJ whole genome shotgun (WGS) entry which is preliminary data.</text>
</comment>
<keyword evidence="3" id="KW-1185">Reference proteome</keyword>
<feature type="compositionally biased region" description="Basic residues" evidence="1">
    <location>
        <begin position="198"/>
        <end position="212"/>
    </location>
</feature>
<dbReference type="EMBL" id="JAYMYR010000011">
    <property type="protein sequence ID" value="KAK7331653.1"/>
    <property type="molecule type" value="Genomic_DNA"/>
</dbReference>
<sequence>MRGHPHRQKSYSLPGALSLSVSASQLLIARNTDSHSHSRRRKNQNPFREREREKENDLKCKPPPTSERRAKTMAAGSGGGSGTDSGSTFDFLQRVQTVPPDNAGSLVVVVGVVQRVLLLSIPSILVPGAAGASGGAGDNPGGEAEEAAVQSGAGGRAVHGHHTQSPLHGLSLPHHSPPLLRQQPEQGWHPIRPVQLHRHVPRHPPRQSHRPRLLPTTPQHPPGHRHHRRRSRQSPPGRRRRLDSRCLPQRPRGPPRPGRCRRQDPCHELRFPCRSGFGGLCYCDQSKKAISVLQAVWIRWIDRLMVSFLLAVSISLSSTQFLTRSSFLRVTSLGRQKSAEQRVNCKVHPMSATPLRKENNFGDVFHLRILGYYENASTYKATSMLGLNRRNRIWFELLNLHSHRIELRYGSANDVFGCLRELLTGHFI</sequence>
<protein>
    <submittedName>
        <fullName evidence="2">Uncharacterized protein</fullName>
    </submittedName>
</protein>
<feature type="compositionally biased region" description="Basic residues" evidence="1">
    <location>
        <begin position="222"/>
        <end position="242"/>
    </location>
</feature>
<reference evidence="2 3" key="1">
    <citation type="submission" date="2024-01" db="EMBL/GenBank/DDBJ databases">
        <title>The genomes of 5 underutilized Papilionoideae crops provide insights into root nodulation and disease resistanc.</title>
        <authorList>
            <person name="Jiang F."/>
        </authorList>
    </citation>
    <scope>NUCLEOTIDE SEQUENCE [LARGE SCALE GENOMIC DNA]</scope>
    <source>
        <strain evidence="2">JINMINGXINNONG_FW02</strain>
        <tissue evidence="2">Leaves</tissue>
    </source>
</reference>
<feature type="region of interest" description="Disordered" evidence="1">
    <location>
        <begin position="130"/>
        <end position="185"/>
    </location>
</feature>
<organism evidence="2 3">
    <name type="scientific">Phaseolus coccineus</name>
    <name type="common">Scarlet runner bean</name>
    <name type="synonym">Phaseolus multiflorus</name>
    <dbReference type="NCBI Taxonomy" id="3886"/>
    <lineage>
        <taxon>Eukaryota</taxon>
        <taxon>Viridiplantae</taxon>
        <taxon>Streptophyta</taxon>
        <taxon>Embryophyta</taxon>
        <taxon>Tracheophyta</taxon>
        <taxon>Spermatophyta</taxon>
        <taxon>Magnoliopsida</taxon>
        <taxon>eudicotyledons</taxon>
        <taxon>Gunneridae</taxon>
        <taxon>Pentapetalae</taxon>
        <taxon>rosids</taxon>
        <taxon>fabids</taxon>
        <taxon>Fabales</taxon>
        <taxon>Fabaceae</taxon>
        <taxon>Papilionoideae</taxon>
        <taxon>50 kb inversion clade</taxon>
        <taxon>NPAAA clade</taxon>
        <taxon>indigoferoid/millettioid clade</taxon>
        <taxon>Phaseoleae</taxon>
        <taxon>Phaseolus</taxon>
    </lineage>
</organism>
<dbReference type="Proteomes" id="UP001374584">
    <property type="component" value="Unassembled WGS sequence"/>
</dbReference>
<evidence type="ECO:0000256" key="1">
    <source>
        <dbReference type="SAM" id="MobiDB-lite"/>
    </source>
</evidence>
<dbReference type="AlphaFoldDB" id="A0AAN9QHH9"/>
<proteinExistence type="predicted"/>
<gene>
    <name evidence="2" type="ORF">VNO80_28390</name>
</gene>
<name>A0AAN9QHH9_PHACN</name>
<feature type="compositionally biased region" description="Gly residues" evidence="1">
    <location>
        <begin position="131"/>
        <end position="140"/>
    </location>
</feature>
<accession>A0AAN9QHH9</accession>
<evidence type="ECO:0000313" key="3">
    <source>
        <dbReference type="Proteomes" id="UP001374584"/>
    </source>
</evidence>
<feature type="region of interest" description="Disordered" evidence="1">
    <location>
        <begin position="29"/>
        <end position="85"/>
    </location>
</feature>
<feature type="compositionally biased region" description="Basic and acidic residues" evidence="1">
    <location>
        <begin position="47"/>
        <end position="70"/>
    </location>
</feature>
<feature type="region of interest" description="Disordered" evidence="1">
    <location>
        <begin position="198"/>
        <end position="265"/>
    </location>
</feature>